<sequence>MRVLIHAGRPASLPEESYDYYVGIDRGALFLLQDHQNIDLAVGDFDSVSMEEFGKISEAAHELVKLPAEKDQTDLEAGLDQVLSRFPDAEIMIIGALGGRLDHHLTNVYLPLNFDCPERISLKDKQNFVKYLTQGQHTIRKIEGYPYLGIVQVGTNRSLEIKNAKYPLKAEDNFADIYASNAFISETMELKIAQGKLIVIYSKDS</sequence>
<dbReference type="OrthoDB" id="9804377at2"/>
<evidence type="ECO:0000256" key="4">
    <source>
        <dbReference type="ARBA" id="ARBA00022840"/>
    </source>
</evidence>
<dbReference type="InterPro" id="IPR036759">
    <property type="entry name" value="TPK_catalytic_sf"/>
</dbReference>
<dbReference type="GO" id="GO:0005524">
    <property type="term" value="F:ATP binding"/>
    <property type="evidence" value="ECO:0007669"/>
    <property type="project" value="UniProtKB-KW"/>
</dbReference>
<keyword evidence="3 7" id="KW-0418">Kinase</keyword>
<dbReference type="GO" id="GO:0016301">
    <property type="term" value="F:kinase activity"/>
    <property type="evidence" value="ECO:0007669"/>
    <property type="project" value="UniProtKB-KW"/>
</dbReference>
<reference evidence="7 8" key="1">
    <citation type="submission" date="2016-10" db="EMBL/GenBank/DDBJ databases">
        <authorList>
            <person name="de Groot N.N."/>
        </authorList>
    </citation>
    <scope>NUCLEOTIDE SEQUENCE [LARGE SCALE GENOMIC DNA]</scope>
    <source>
        <strain evidence="7 8">M79</strain>
    </source>
</reference>
<accession>A0A1I4I2V9</accession>
<protein>
    <recommendedName>
        <fullName evidence="5">Thiamine diphosphokinase</fullName>
        <ecNumber evidence="5">2.7.6.2</ecNumber>
    </recommendedName>
</protein>
<dbReference type="GO" id="GO:0009229">
    <property type="term" value="P:thiamine diphosphate biosynthetic process"/>
    <property type="evidence" value="ECO:0007669"/>
    <property type="project" value="InterPro"/>
</dbReference>
<evidence type="ECO:0000256" key="5">
    <source>
        <dbReference type="NCBIfam" id="TIGR01378"/>
    </source>
</evidence>
<dbReference type="InterPro" id="IPR007373">
    <property type="entry name" value="Thiamin_PyroPKinase_B1-bd"/>
</dbReference>
<keyword evidence="2" id="KW-0547">Nucleotide-binding</keyword>
<dbReference type="GO" id="GO:0004788">
    <property type="term" value="F:thiamine diphosphokinase activity"/>
    <property type="evidence" value="ECO:0007669"/>
    <property type="project" value="UniProtKB-UniRule"/>
</dbReference>
<dbReference type="AlphaFoldDB" id="A0A1I4I2V9"/>
<evidence type="ECO:0000256" key="1">
    <source>
        <dbReference type="ARBA" id="ARBA00022679"/>
    </source>
</evidence>
<dbReference type="Proteomes" id="UP000181969">
    <property type="component" value="Unassembled WGS sequence"/>
</dbReference>
<dbReference type="RefSeq" id="WP_074751592.1">
    <property type="nucleotide sequence ID" value="NZ_FOTJ01000012.1"/>
</dbReference>
<dbReference type="EC" id="2.7.6.2" evidence="5"/>
<dbReference type="InterPro" id="IPR053149">
    <property type="entry name" value="TPK"/>
</dbReference>
<dbReference type="PANTHER" id="PTHR41299">
    <property type="entry name" value="THIAMINE PYROPHOSPHOKINASE"/>
    <property type="match status" value="1"/>
</dbReference>
<dbReference type="GO" id="GO:0006772">
    <property type="term" value="P:thiamine metabolic process"/>
    <property type="evidence" value="ECO:0007669"/>
    <property type="project" value="UniProtKB-UniRule"/>
</dbReference>
<dbReference type="Pfam" id="PF04263">
    <property type="entry name" value="TPK_catalytic"/>
    <property type="match status" value="1"/>
</dbReference>
<gene>
    <name evidence="7" type="ORF">SAMN05216438_11240</name>
</gene>
<dbReference type="InterPro" id="IPR006282">
    <property type="entry name" value="Thi_PPkinase"/>
</dbReference>
<dbReference type="EMBL" id="FOTJ01000012">
    <property type="protein sequence ID" value="SFL48457.1"/>
    <property type="molecule type" value="Genomic_DNA"/>
</dbReference>
<feature type="domain" description="Thiamin pyrophosphokinase thiamin-binding" evidence="6">
    <location>
        <begin position="135"/>
        <end position="198"/>
    </location>
</feature>
<evidence type="ECO:0000256" key="2">
    <source>
        <dbReference type="ARBA" id="ARBA00022741"/>
    </source>
</evidence>
<evidence type="ECO:0000256" key="3">
    <source>
        <dbReference type="ARBA" id="ARBA00022777"/>
    </source>
</evidence>
<dbReference type="SUPFAM" id="SSF63999">
    <property type="entry name" value="Thiamin pyrophosphokinase, catalytic domain"/>
    <property type="match status" value="1"/>
</dbReference>
<evidence type="ECO:0000313" key="8">
    <source>
        <dbReference type="Proteomes" id="UP000181969"/>
    </source>
</evidence>
<dbReference type="Gene3D" id="3.40.50.10240">
    <property type="entry name" value="Thiamin pyrophosphokinase, catalytic domain"/>
    <property type="match status" value="1"/>
</dbReference>
<dbReference type="CDD" id="cd07995">
    <property type="entry name" value="TPK"/>
    <property type="match status" value="1"/>
</dbReference>
<dbReference type="GO" id="GO:0030975">
    <property type="term" value="F:thiamine binding"/>
    <property type="evidence" value="ECO:0007669"/>
    <property type="project" value="InterPro"/>
</dbReference>
<keyword evidence="4" id="KW-0067">ATP-binding</keyword>
<organism evidence="7 8">
    <name type="scientific">Lactococcus garvieae</name>
    <dbReference type="NCBI Taxonomy" id="1363"/>
    <lineage>
        <taxon>Bacteria</taxon>
        <taxon>Bacillati</taxon>
        <taxon>Bacillota</taxon>
        <taxon>Bacilli</taxon>
        <taxon>Lactobacillales</taxon>
        <taxon>Streptococcaceae</taxon>
        <taxon>Lactococcus</taxon>
    </lineage>
</organism>
<dbReference type="SMART" id="SM00983">
    <property type="entry name" value="TPK_B1_binding"/>
    <property type="match status" value="1"/>
</dbReference>
<dbReference type="PANTHER" id="PTHR41299:SF1">
    <property type="entry name" value="THIAMINE PYROPHOSPHOKINASE"/>
    <property type="match status" value="1"/>
</dbReference>
<dbReference type="Pfam" id="PF04265">
    <property type="entry name" value="TPK_B1_binding"/>
    <property type="match status" value="1"/>
</dbReference>
<dbReference type="InterPro" id="IPR007371">
    <property type="entry name" value="TPK_catalytic"/>
</dbReference>
<proteinExistence type="predicted"/>
<keyword evidence="1" id="KW-0808">Transferase</keyword>
<evidence type="ECO:0000313" key="7">
    <source>
        <dbReference type="EMBL" id="SFL48457.1"/>
    </source>
</evidence>
<name>A0A1I4I2V9_9LACT</name>
<evidence type="ECO:0000259" key="6">
    <source>
        <dbReference type="SMART" id="SM00983"/>
    </source>
</evidence>
<dbReference type="NCBIfam" id="TIGR01378">
    <property type="entry name" value="thi_PPkinase"/>
    <property type="match status" value="1"/>
</dbReference>